<proteinExistence type="predicted"/>
<dbReference type="PANTHER" id="PTHR33223:SF6">
    <property type="entry name" value="CCHC-TYPE DOMAIN-CONTAINING PROTEIN"/>
    <property type="match status" value="1"/>
</dbReference>
<dbReference type="Pfam" id="PF03732">
    <property type="entry name" value="Retrotrans_gag"/>
    <property type="match status" value="1"/>
</dbReference>
<evidence type="ECO:0000259" key="2">
    <source>
        <dbReference type="Pfam" id="PF03732"/>
    </source>
</evidence>
<dbReference type="InterPro" id="IPR005162">
    <property type="entry name" value="Retrotrans_gag_dom"/>
</dbReference>
<dbReference type="EMBL" id="LT551280">
    <property type="protein sequence ID" value="SAL96801.1"/>
    <property type="molecule type" value="Genomic_DNA"/>
</dbReference>
<dbReference type="EMBL" id="LT555223">
    <property type="protein sequence ID" value="SAM09880.1"/>
    <property type="molecule type" value="Genomic_DNA"/>
</dbReference>
<feature type="region of interest" description="Disordered" evidence="1">
    <location>
        <begin position="215"/>
        <end position="248"/>
    </location>
</feature>
<gene>
    <name evidence="3" type="primary">ABSGL_02226.1 scaffold 2867</name>
    <name evidence="4" type="synonym">ABSGL_15592.1 scaffold 18530</name>
</gene>
<dbReference type="Proteomes" id="UP000078561">
    <property type="component" value="Unassembled WGS sequence"/>
</dbReference>
<protein>
    <recommendedName>
        <fullName evidence="2">Retrotransposon gag domain-containing protein</fullName>
    </recommendedName>
</protein>
<feature type="compositionally biased region" description="Low complexity" evidence="1">
    <location>
        <begin position="215"/>
        <end position="225"/>
    </location>
</feature>
<evidence type="ECO:0000256" key="1">
    <source>
        <dbReference type="SAM" id="MobiDB-lite"/>
    </source>
</evidence>
<evidence type="ECO:0000313" key="3">
    <source>
        <dbReference type="EMBL" id="SAL96801.1"/>
    </source>
</evidence>
<dbReference type="AlphaFoldDB" id="A0A168LHK4"/>
<evidence type="ECO:0000313" key="4">
    <source>
        <dbReference type="EMBL" id="SAM09880.1"/>
    </source>
</evidence>
<organism evidence="3">
    <name type="scientific">Absidia glauca</name>
    <name type="common">Pin mould</name>
    <dbReference type="NCBI Taxonomy" id="4829"/>
    <lineage>
        <taxon>Eukaryota</taxon>
        <taxon>Fungi</taxon>
        <taxon>Fungi incertae sedis</taxon>
        <taxon>Mucoromycota</taxon>
        <taxon>Mucoromycotina</taxon>
        <taxon>Mucoromycetes</taxon>
        <taxon>Mucorales</taxon>
        <taxon>Cunninghamellaceae</taxon>
        <taxon>Absidia</taxon>
    </lineage>
</organism>
<dbReference type="OrthoDB" id="1749511at2759"/>
<keyword evidence="5" id="KW-1185">Reference proteome</keyword>
<feature type="compositionally biased region" description="Polar residues" evidence="1">
    <location>
        <begin position="236"/>
        <end position="248"/>
    </location>
</feature>
<evidence type="ECO:0000313" key="5">
    <source>
        <dbReference type="Proteomes" id="UP000078561"/>
    </source>
</evidence>
<feature type="domain" description="Retrotransposon gag" evidence="2">
    <location>
        <begin position="61"/>
        <end position="138"/>
    </location>
</feature>
<dbReference type="PANTHER" id="PTHR33223">
    <property type="entry name" value="CCHC-TYPE DOMAIN-CONTAINING PROTEIN"/>
    <property type="match status" value="1"/>
</dbReference>
<accession>A0A168LHK4</accession>
<dbReference type="InParanoid" id="A0A168LHK4"/>
<name>A0A168LHK4_ABSGL</name>
<sequence length="248" mass="27758">MGDSKLSSDHKVTLPIYSGSNPDSWLKKYNLACEINNLNEQDKLARVPFYLPDTIGDWVLERNFGSWKDFVESFESRYHPTTSKVELLSSLISIRQNSNESPREYLTRWESMVSNYFRKNDHGVPELVLVQSFVSGLSNATLKQLTIDKLNAASTVDKMVKVFSLIIVHHCGISCPPSTSVESSSVDPRFESMMQGMNQMFTKMDTFLSQTISTSAPAAPSSESSCVPGSIPETMDQWNSTQDFSLVS</sequence>
<reference evidence="3" key="1">
    <citation type="submission" date="2016-04" db="EMBL/GenBank/DDBJ databases">
        <authorList>
            <person name="Evans L.H."/>
            <person name="Alamgir A."/>
            <person name="Owens N."/>
            <person name="Weber N.D."/>
            <person name="Virtaneva K."/>
            <person name="Barbian K."/>
            <person name="Babar A."/>
            <person name="Rosenke K."/>
        </authorList>
    </citation>
    <scope>NUCLEOTIDE SEQUENCE [LARGE SCALE GENOMIC DNA]</scope>
    <source>
        <strain evidence="3">CBS 101.48</strain>
    </source>
</reference>